<dbReference type="SUPFAM" id="SSF47384">
    <property type="entry name" value="Homodimeric domain of signal transducing histidine kinase"/>
    <property type="match status" value="1"/>
</dbReference>
<dbReference type="PROSITE" id="PS50885">
    <property type="entry name" value="HAMP"/>
    <property type="match status" value="1"/>
</dbReference>
<keyword evidence="6" id="KW-0808">Transferase</keyword>
<keyword evidence="5" id="KW-0597">Phosphoprotein</keyword>
<feature type="transmembrane region" description="Helical" evidence="12">
    <location>
        <begin position="293"/>
        <end position="315"/>
    </location>
</feature>
<accession>A0A1L9QMC0</accession>
<reference evidence="15" key="1">
    <citation type="submission" date="2016-10" db="EMBL/GenBank/DDBJ databases">
        <title>CRISPR-Cas defence system in Roseofilum reptotaenium: evidence of a bacteriophage-cyanobacterium arms race in the coral black band disease.</title>
        <authorList>
            <person name="Buerger P."/>
            <person name="Wood-Charlson E.M."/>
            <person name="Weynberg K.D."/>
            <person name="Willis B."/>
            <person name="Van Oppen M.J."/>
        </authorList>
    </citation>
    <scope>NUCLEOTIDE SEQUENCE [LARGE SCALE GENOMIC DNA]</scope>
    <source>
        <strain evidence="15">AO1-A</strain>
    </source>
</reference>
<dbReference type="EMBL" id="MLAW01000044">
    <property type="protein sequence ID" value="OJJ21971.1"/>
    <property type="molecule type" value="Genomic_DNA"/>
</dbReference>
<keyword evidence="12" id="KW-0472">Membrane</keyword>
<dbReference type="InterPro" id="IPR003661">
    <property type="entry name" value="HisK_dim/P_dom"/>
</dbReference>
<dbReference type="InterPro" id="IPR029151">
    <property type="entry name" value="Sensor-like_sf"/>
</dbReference>
<dbReference type="Gene3D" id="6.10.340.10">
    <property type="match status" value="1"/>
</dbReference>
<keyword evidence="9 12" id="KW-1133">Transmembrane helix</keyword>
<dbReference type="EC" id="2.7.13.3" evidence="3"/>
<evidence type="ECO:0000256" key="6">
    <source>
        <dbReference type="ARBA" id="ARBA00022679"/>
    </source>
</evidence>
<dbReference type="InterPro" id="IPR005467">
    <property type="entry name" value="His_kinase_dom"/>
</dbReference>
<evidence type="ECO:0000256" key="8">
    <source>
        <dbReference type="ARBA" id="ARBA00022777"/>
    </source>
</evidence>
<evidence type="ECO:0000259" key="14">
    <source>
        <dbReference type="PROSITE" id="PS50885"/>
    </source>
</evidence>
<dbReference type="CDD" id="cd00082">
    <property type="entry name" value="HisKA"/>
    <property type="match status" value="1"/>
</dbReference>
<keyword evidence="16" id="KW-1185">Reference proteome</keyword>
<keyword evidence="10" id="KW-0902">Two-component regulatory system</keyword>
<dbReference type="InterPro" id="IPR036890">
    <property type="entry name" value="HATPase_C_sf"/>
</dbReference>
<evidence type="ECO:0000256" key="7">
    <source>
        <dbReference type="ARBA" id="ARBA00022692"/>
    </source>
</evidence>
<dbReference type="GO" id="GO:0005886">
    <property type="term" value="C:plasma membrane"/>
    <property type="evidence" value="ECO:0007669"/>
    <property type="project" value="UniProtKB-SubCell"/>
</dbReference>
<feature type="domain" description="Histidine kinase" evidence="13">
    <location>
        <begin position="407"/>
        <end position="666"/>
    </location>
</feature>
<dbReference type="GO" id="GO:0000155">
    <property type="term" value="F:phosphorelay sensor kinase activity"/>
    <property type="evidence" value="ECO:0007669"/>
    <property type="project" value="InterPro"/>
</dbReference>
<evidence type="ECO:0000256" key="4">
    <source>
        <dbReference type="ARBA" id="ARBA00022475"/>
    </source>
</evidence>
<protein>
    <recommendedName>
        <fullName evidence="3">histidine kinase</fullName>
        <ecNumber evidence="3">2.7.13.3</ecNumber>
    </recommendedName>
</protein>
<keyword evidence="11" id="KW-0175">Coiled coil</keyword>
<feature type="domain" description="HAMP" evidence="14">
    <location>
        <begin position="317"/>
        <end position="369"/>
    </location>
</feature>
<dbReference type="InterPro" id="IPR003594">
    <property type="entry name" value="HATPase_dom"/>
</dbReference>
<evidence type="ECO:0000313" key="15">
    <source>
        <dbReference type="EMBL" id="OJJ21971.1"/>
    </source>
</evidence>
<evidence type="ECO:0000256" key="3">
    <source>
        <dbReference type="ARBA" id="ARBA00012438"/>
    </source>
</evidence>
<keyword evidence="7 12" id="KW-0812">Transmembrane</keyword>
<dbReference type="Proteomes" id="UP000183940">
    <property type="component" value="Unassembled WGS sequence"/>
</dbReference>
<evidence type="ECO:0000256" key="2">
    <source>
        <dbReference type="ARBA" id="ARBA00004651"/>
    </source>
</evidence>
<feature type="coiled-coil region" evidence="11">
    <location>
        <begin position="347"/>
        <end position="381"/>
    </location>
</feature>
<dbReference type="Gene3D" id="1.10.287.130">
    <property type="match status" value="1"/>
</dbReference>
<dbReference type="Pfam" id="PF02518">
    <property type="entry name" value="HATPase_c"/>
    <property type="match status" value="1"/>
</dbReference>
<dbReference type="InterPro" id="IPR003660">
    <property type="entry name" value="HAMP_dom"/>
</dbReference>
<evidence type="ECO:0000256" key="10">
    <source>
        <dbReference type="ARBA" id="ARBA00023012"/>
    </source>
</evidence>
<dbReference type="SMART" id="SM00387">
    <property type="entry name" value="HATPase_c"/>
    <property type="match status" value="1"/>
</dbReference>
<dbReference type="InterPro" id="IPR036097">
    <property type="entry name" value="HisK_dim/P_sf"/>
</dbReference>
<dbReference type="Pfam" id="PF00672">
    <property type="entry name" value="HAMP"/>
    <property type="match status" value="1"/>
</dbReference>
<dbReference type="SUPFAM" id="SSF158472">
    <property type="entry name" value="HAMP domain-like"/>
    <property type="match status" value="1"/>
</dbReference>
<dbReference type="SUPFAM" id="SSF103190">
    <property type="entry name" value="Sensory domain-like"/>
    <property type="match status" value="1"/>
</dbReference>
<comment type="catalytic activity">
    <reaction evidence="1">
        <text>ATP + protein L-histidine = ADP + protein N-phospho-L-histidine.</text>
        <dbReference type="EC" id="2.7.13.3"/>
    </reaction>
</comment>
<keyword evidence="4" id="KW-1003">Cell membrane</keyword>
<dbReference type="PROSITE" id="PS50109">
    <property type="entry name" value="HIS_KIN"/>
    <property type="match status" value="1"/>
</dbReference>
<dbReference type="PRINTS" id="PR00344">
    <property type="entry name" value="BCTRLSENSOR"/>
</dbReference>
<dbReference type="SMART" id="SM00304">
    <property type="entry name" value="HAMP"/>
    <property type="match status" value="1"/>
</dbReference>
<comment type="caution">
    <text evidence="15">The sequence shown here is derived from an EMBL/GenBank/DDBJ whole genome shotgun (WGS) entry which is preliminary data.</text>
</comment>
<evidence type="ECO:0000313" key="16">
    <source>
        <dbReference type="Proteomes" id="UP000183940"/>
    </source>
</evidence>
<sequence>MIAREPPPNFWVKTLLCRTYSKLPLQQKISIPFAFVFLGLWLLGTVSIGYYFLKHLERRQLREVESVAALVVQQFQNKTETLRLNATVTVESANILEGLENAHEISLLQRLLPLKLLLDLDLVQVIDIQGQLLVDLKLNRISHSKINHEVAISQVMSGVSFSTIVDTENKVNPSASVLIATAPIKLHQGIVGGVIIGRIINSKFLSEISQGTNTSIVICKNNKVIASSLPEAEQFSWRPPPETPRNTFSESVIELGDRSYLGKTVSIIEMNQSQLQLVVLSSLHALEKAKQNFLIGLVLFSVVGSVIAILVGYLLSGLMVTRINSVTQATEKLANDNLWVKLPVLYNDELDRLAKAFNRMAKKLKDRDEALKIKVEQLEETLQKLYFTQSQLIQSEKMSGLGQMIAGIAHEFNNPVNFIYANIEPAIHYVDDLLYLLDLYKEEYPNPPASIADTLEDIDFDFLIQDFHDLLTSIKSGAERISSIVRGLRTFSRLDQSGIKLVDVHENLEATLLVVQHRLQDNIQAKTNSTKAIQIIKQYGTLPLVTCDPRELNQVFLNAINNAIDALEELRSDVENSKNPQIVLKTEWCDRSSVKITISDNGCGMSEEVKGKIFDPFFTTKPVGSGTGLGLSINYSIIVDHCRGKLRCHSIPGEGTDLIIELPLEKNVIQNFAL</sequence>
<organism evidence="15 16">
    <name type="scientific">Roseofilum reptotaenium AO1-A</name>
    <dbReference type="NCBI Taxonomy" id="1925591"/>
    <lineage>
        <taxon>Bacteria</taxon>
        <taxon>Bacillati</taxon>
        <taxon>Cyanobacteriota</taxon>
        <taxon>Cyanophyceae</taxon>
        <taxon>Desertifilales</taxon>
        <taxon>Desertifilaceae</taxon>
        <taxon>Roseofilum</taxon>
    </lineage>
</organism>
<gene>
    <name evidence="15" type="ORF">BI308_20015</name>
</gene>
<dbReference type="PANTHER" id="PTHR43065:SF50">
    <property type="entry name" value="HISTIDINE KINASE"/>
    <property type="match status" value="1"/>
</dbReference>
<evidence type="ECO:0000259" key="13">
    <source>
        <dbReference type="PROSITE" id="PS50109"/>
    </source>
</evidence>
<dbReference type="Gene3D" id="3.30.565.10">
    <property type="entry name" value="Histidine kinase-like ATPase, C-terminal domain"/>
    <property type="match status" value="1"/>
</dbReference>
<evidence type="ECO:0000256" key="9">
    <source>
        <dbReference type="ARBA" id="ARBA00022989"/>
    </source>
</evidence>
<dbReference type="STRING" id="1925591.BI308_20015"/>
<dbReference type="CDD" id="cd06225">
    <property type="entry name" value="HAMP"/>
    <property type="match status" value="1"/>
</dbReference>
<evidence type="ECO:0000256" key="1">
    <source>
        <dbReference type="ARBA" id="ARBA00000085"/>
    </source>
</evidence>
<evidence type="ECO:0000256" key="5">
    <source>
        <dbReference type="ARBA" id="ARBA00022553"/>
    </source>
</evidence>
<name>A0A1L9QMC0_9CYAN</name>
<proteinExistence type="predicted"/>
<dbReference type="PANTHER" id="PTHR43065">
    <property type="entry name" value="SENSOR HISTIDINE KINASE"/>
    <property type="match status" value="1"/>
</dbReference>
<evidence type="ECO:0000256" key="12">
    <source>
        <dbReference type="SAM" id="Phobius"/>
    </source>
</evidence>
<dbReference type="SUPFAM" id="SSF55874">
    <property type="entry name" value="ATPase domain of HSP90 chaperone/DNA topoisomerase II/histidine kinase"/>
    <property type="match status" value="1"/>
</dbReference>
<feature type="transmembrane region" description="Helical" evidence="12">
    <location>
        <begin position="29"/>
        <end position="53"/>
    </location>
</feature>
<evidence type="ECO:0000256" key="11">
    <source>
        <dbReference type="SAM" id="Coils"/>
    </source>
</evidence>
<comment type="subcellular location">
    <subcellularLocation>
        <location evidence="2">Cell membrane</location>
        <topology evidence="2">Multi-pass membrane protein</topology>
    </subcellularLocation>
</comment>
<dbReference type="AlphaFoldDB" id="A0A1L9QMC0"/>
<keyword evidence="8" id="KW-0418">Kinase</keyword>
<dbReference type="InterPro" id="IPR004358">
    <property type="entry name" value="Sig_transdc_His_kin-like_C"/>
</dbReference>